<gene>
    <name evidence="2" type="ORF">AWP47_26575</name>
</gene>
<dbReference type="AlphaFoldDB" id="A0A854BG15"/>
<evidence type="ECO:0000256" key="1">
    <source>
        <dbReference type="SAM" id="Phobius"/>
    </source>
</evidence>
<feature type="transmembrane region" description="Helical" evidence="1">
    <location>
        <begin position="90"/>
        <end position="118"/>
    </location>
</feature>
<evidence type="ECO:0000313" key="3">
    <source>
        <dbReference type="Proteomes" id="UP000185794"/>
    </source>
</evidence>
<comment type="caution">
    <text evidence="2">The sequence shown here is derived from an EMBL/GenBank/DDBJ whole genome shotgun (WGS) entry which is preliminary data.</text>
</comment>
<keyword evidence="1" id="KW-0812">Transmembrane</keyword>
<protein>
    <submittedName>
        <fullName evidence="2">Uncharacterized protein</fullName>
    </submittedName>
</protein>
<dbReference type="EMBL" id="LRKC01000168">
    <property type="protein sequence ID" value="OKV05170.1"/>
    <property type="molecule type" value="Genomic_DNA"/>
</dbReference>
<keyword evidence="1" id="KW-1133">Transmembrane helix</keyword>
<accession>A0A854BG15</accession>
<keyword evidence="1" id="KW-0472">Membrane</keyword>
<evidence type="ECO:0000313" key="2">
    <source>
        <dbReference type="EMBL" id="OKV05170.1"/>
    </source>
</evidence>
<reference evidence="2 3" key="1">
    <citation type="journal article" date="2017" name="Front. Cell. Infect. Microbiol.">
        <title>Chaperone-usher pili loci of human colonization factor-negative enterotoxigenic Escherichia coli.</title>
        <authorList>
            <person name="Del Canto F."/>
            <person name="Vidal R."/>
            <person name="Stine O.C."/>
            <person name="Pop M."/>
        </authorList>
    </citation>
    <scope>NUCLEOTIDE SEQUENCE [LARGE SCALE GENOMIC DNA]</scope>
    <source>
        <strain evidence="2 3">700324</strain>
    </source>
</reference>
<organism evidence="2 3">
    <name type="scientific">Escherichia coli</name>
    <dbReference type="NCBI Taxonomy" id="562"/>
    <lineage>
        <taxon>Bacteria</taxon>
        <taxon>Pseudomonadati</taxon>
        <taxon>Pseudomonadota</taxon>
        <taxon>Gammaproteobacteria</taxon>
        <taxon>Enterobacterales</taxon>
        <taxon>Enterobacteriaceae</taxon>
        <taxon>Escherichia</taxon>
    </lineage>
</organism>
<proteinExistence type="predicted"/>
<name>A0A854BG15_ECOLX</name>
<feature type="transmembrane region" description="Helical" evidence="1">
    <location>
        <begin position="46"/>
        <end position="70"/>
    </location>
</feature>
<sequence length="127" mass="14056">MCYLAFQQVEVYHIEIMELLTKLMNNPSKTSTVQIKRIKPSIIYRLLLIGLGTPMVIYGLVCGVLGMFGYDLVRCNHTVIHGLLALPAGLLAGLSVSVFLTVVIGTIACFGLWLYSLVRPLTIETRD</sequence>
<dbReference type="Proteomes" id="UP000185794">
    <property type="component" value="Unassembled WGS sequence"/>
</dbReference>